<comment type="caution">
    <text evidence="2">The sequence shown here is derived from an EMBL/GenBank/DDBJ whole genome shotgun (WGS) entry which is preliminary data.</text>
</comment>
<evidence type="ECO:0000256" key="1">
    <source>
        <dbReference type="SAM" id="Phobius"/>
    </source>
</evidence>
<dbReference type="EMBL" id="BSOA01000029">
    <property type="protein sequence ID" value="GLQ89156.1"/>
    <property type="molecule type" value="Genomic_DNA"/>
</dbReference>
<evidence type="ECO:0000313" key="3">
    <source>
        <dbReference type="Proteomes" id="UP001156627"/>
    </source>
</evidence>
<sequence>MIVSPDLGLVAAQTQAKAAWWQVAAACAQAVISGAAIWAAVIIANRQTRTDAARRERERAEIARDVAMVHVRAFRAWDEKTRHLKKIAEQGQAGALNMLQLVQGDEYLFQPPESLRVLAGNLREFDNAAKAVQRSFIAAQEFKEMRTVMTGWALAIAAERSDGVDFDKVLRLTTECLTAIPAARNAVDALLVLKQS</sequence>
<keyword evidence="3" id="KW-1185">Reference proteome</keyword>
<keyword evidence="1" id="KW-1133">Transmembrane helix</keyword>
<keyword evidence="1" id="KW-0812">Transmembrane</keyword>
<protein>
    <submittedName>
        <fullName evidence="2">Uncharacterized protein</fullName>
    </submittedName>
</protein>
<proteinExistence type="predicted"/>
<feature type="transmembrane region" description="Helical" evidence="1">
    <location>
        <begin position="20"/>
        <end position="44"/>
    </location>
</feature>
<gene>
    <name evidence="2" type="ORF">GCM10007898_27280</name>
</gene>
<evidence type="ECO:0000313" key="2">
    <source>
        <dbReference type="EMBL" id="GLQ89156.1"/>
    </source>
</evidence>
<organism evidence="2 3">
    <name type="scientific">Dyella flagellata</name>
    <dbReference type="NCBI Taxonomy" id="1867833"/>
    <lineage>
        <taxon>Bacteria</taxon>
        <taxon>Pseudomonadati</taxon>
        <taxon>Pseudomonadota</taxon>
        <taxon>Gammaproteobacteria</taxon>
        <taxon>Lysobacterales</taxon>
        <taxon>Rhodanobacteraceae</taxon>
        <taxon>Dyella</taxon>
    </lineage>
</organism>
<name>A0ABQ5XBT3_9GAMM</name>
<dbReference type="RefSeq" id="WP_284332592.1">
    <property type="nucleotide sequence ID" value="NZ_BSOA01000029.1"/>
</dbReference>
<dbReference type="Proteomes" id="UP001156627">
    <property type="component" value="Unassembled WGS sequence"/>
</dbReference>
<keyword evidence="1" id="KW-0472">Membrane</keyword>
<accession>A0ABQ5XBT3</accession>
<reference evidence="3" key="1">
    <citation type="journal article" date="2019" name="Int. J. Syst. Evol. Microbiol.">
        <title>The Global Catalogue of Microorganisms (GCM) 10K type strain sequencing project: providing services to taxonomists for standard genome sequencing and annotation.</title>
        <authorList>
            <consortium name="The Broad Institute Genomics Platform"/>
            <consortium name="The Broad Institute Genome Sequencing Center for Infectious Disease"/>
            <person name="Wu L."/>
            <person name="Ma J."/>
        </authorList>
    </citation>
    <scope>NUCLEOTIDE SEQUENCE [LARGE SCALE GENOMIC DNA]</scope>
    <source>
        <strain evidence="3">NBRC 111981</strain>
    </source>
</reference>